<gene>
    <name evidence="8" type="ORF">G7Y89_g10173</name>
</gene>
<feature type="compositionally biased region" description="Acidic residues" evidence="6">
    <location>
        <begin position="294"/>
        <end position="324"/>
    </location>
</feature>
<dbReference type="GO" id="GO:0016614">
    <property type="term" value="F:oxidoreductase activity, acting on CH-OH group of donors"/>
    <property type="evidence" value="ECO:0007669"/>
    <property type="project" value="InterPro"/>
</dbReference>
<keyword evidence="3" id="KW-0285">Flavoprotein</keyword>
<keyword evidence="4" id="KW-0274">FAD</keyword>
<comment type="caution">
    <text evidence="8">The sequence shown here is derived from an EMBL/GenBank/DDBJ whole genome shotgun (WGS) entry which is preliminary data.</text>
</comment>
<keyword evidence="5" id="KW-0560">Oxidoreductase</keyword>
<dbReference type="Gene3D" id="3.50.50.60">
    <property type="entry name" value="FAD/NAD(P)-binding domain"/>
    <property type="match status" value="1"/>
</dbReference>
<dbReference type="SUPFAM" id="SSF51905">
    <property type="entry name" value="FAD/NAD(P)-binding domain"/>
    <property type="match status" value="1"/>
</dbReference>
<dbReference type="InterPro" id="IPR007867">
    <property type="entry name" value="GMC_OxRtase_C"/>
</dbReference>
<evidence type="ECO:0000313" key="9">
    <source>
        <dbReference type="Proteomes" id="UP000566819"/>
    </source>
</evidence>
<proteinExistence type="inferred from homology"/>
<name>A0A8H4RFK0_9HELO</name>
<keyword evidence="9" id="KW-1185">Reference proteome</keyword>
<protein>
    <recommendedName>
        <fullName evidence="7">Glucose-methanol-choline oxidoreductase C-terminal domain-containing protein</fullName>
    </recommendedName>
</protein>
<dbReference type="OrthoDB" id="167809at2759"/>
<organism evidence="8 9">
    <name type="scientific">Cudoniella acicularis</name>
    <dbReference type="NCBI Taxonomy" id="354080"/>
    <lineage>
        <taxon>Eukaryota</taxon>
        <taxon>Fungi</taxon>
        <taxon>Dikarya</taxon>
        <taxon>Ascomycota</taxon>
        <taxon>Pezizomycotina</taxon>
        <taxon>Leotiomycetes</taxon>
        <taxon>Helotiales</taxon>
        <taxon>Tricladiaceae</taxon>
        <taxon>Cudoniella</taxon>
    </lineage>
</organism>
<dbReference type="EMBL" id="JAAMPI010000880">
    <property type="protein sequence ID" value="KAF4627978.1"/>
    <property type="molecule type" value="Genomic_DNA"/>
</dbReference>
<reference evidence="8 9" key="1">
    <citation type="submission" date="2020-03" db="EMBL/GenBank/DDBJ databases">
        <title>Draft Genome Sequence of Cudoniella acicularis.</title>
        <authorList>
            <person name="Buettner E."/>
            <person name="Kellner H."/>
        </authorList>
    </citation>
    <scope>NUCLEOTIDE SEQUENCE [LARGE SCALE GENOMIC DNA]</scope>
    <source>
        <strain evidence="8 9">DSM 108380</strain>
    </source>
</reference>
<dbReference type="PANTHER" id="PTHR42784:SF1">
    <property type="entry name" value="PYRANOSE 2-OXIDASE"/>
    <property type="match status" value="1"/>
</dbReference>
<dbReference type="Pfam" id="PF05199">
    <property type="entry name" value="GMC_oxred_C"/>
    <property type="match status" value="1"/>
</dbReference>
<sequence length="324" mass="35342">MGVEVVPCAGTIGTATIALNSGLQQDNHLVGKGMIDHEIWSVRFARRVRLKGEKLPSIKLNCLIKICDRLALLNVIINVNGFFGRGPGISSTEQCFSPDGDLESALIFAELEFTGSLRDDNEVINIPSPDPVIRIRRLPDLLEEKYQMEMQDLATRIRNGVILPTKPDDLAPRMSRAGFGVVAHEVGTMCMEGPKTKGGVVGENLCVKGFKNLHVCDLSVFPVSPPSNPSLTLAALSLRRLRGSLALAIIDDDCESTIEVDDNERGLLYTAKEVAEGIKIKEEDKNDMTTDSGVESDERFDPDEGDADFDDAINGDEDMADENI</sequence>
<evidence type="ECO:0000256" key="4">
    <source>
        <dbReference type="ARBA" id="ARBA00022827"/>
    </source>
</evidence>
<feature type="region of interest" description="Disordered" evidence="6">
    <location>
        <begin position="279"/>
        <end position="324"/>
    </location>
</feature>
<dbReference type="Gene3D" id="3.30.560.10">
    <property type="entry name" value="Glucose Oxidase, domain 3"/>
    <property type="match status" value="1"/>
</dbReference>
<dbReference type="AlphaFoldDB" id="A0A8H4RFK0"/>
<evidence type="ECO:0000256" key="2">
    <source>
        <dbReference type="ARBA" id="ARBA00010790"/>
    </source>
</evidence>
<evidence type="ECO:0000256" key="5">
    <source>
        <dbReference type="ARBA" id="ARBA00023002"/>
    </source>
</evidence>
<dbReference type="PANTHER" id="PTHR42784">
    <property type="entry name" value="PYRANOSE 2-OXIDASE"/>
    <property type="match status" value="1"/>
</dbReference>
<dbReference type="InterPro" id="IPR036188">
    <property type="entry name" value="FAD/NAD-bd_sf"/>
</dbReference>
<accession>A0A8H4RFK0</accession>
<evidence type="ECO:0000259" key="7">
    <source>
        <dbReference type="Pfam" id="PF05199"/>
    </source>
</evidence>
<evidence type="ECO:0000256" key="6">
    <source>
        <dbReference type="SAM" id="MobiDB-lite"/>
    </source>
</evidence>
<comment type="similarity">
    <text evidence="2">Belongs to the GMC oxidoreductase family.</text>
</comment>
<comment type="cofactor">
    <cofactor evidence="1">
        <name>FAD</name>
        <dbReference type="ChEBI" id="CHEBI:57692"/>
    </cofactor>
</comment>
<evidence type="ECO:0000256" key="3">
    <source>
        <dbReference type="ARBA" id="ARBA00022630"/>
    </source>
</evidence>
<feature type="domain" description="Glucose-methanol-choline oxidoreductase C-terminal" evidence="7">
    <location>
        <begin position="170"/>
        <end position="236"/>
    </location>
</feature>
<evidence type="ECO:0000256" key="1">
    <source>
        <dbReference type="ARBA" id="ARBA00001974"/>
    </source>
</evidence>
<evidence type="ECO:0000313" key="8">
    <source>
        <dbReference type="EMBL" id="KAF4627978.1"/>
    </source>
</evidence>
<dbReference type="InterPro" id="IPR051473">
    <property type="entry name" value="P2Ox-like"/>
</dbReference>
<feature type="compositionally biased region" description="Basic and acidic residues" evidence="6">
    <location>
        <begin position="279"/>
        <end position="288"/>
    </location>
</feature>
<dbReference type="Proteomes" id="UP000566819">
    <property type="component" value="Unassembled WGS sequence"/>
</dbReference>